<dbReference type="Proteomes" id="UP000031980">
    <property type="component" value="Unassembled WGS sequence"/>
</dbReference>
<evidence type="ECO:0000313" key="4">
    <source>
        <dbReference type="Proteomes" id="UP000031980"/>
    </source>
</evidence>
<name>A0A0C3NEA7_9PORP</name>
<protein>
    <submittedName>
        <fullName evidence="1">Uncharacterized protein</fullName>
    </submittedName>
</protein>
<evidence type="ECO:0000313" key="3">
    <source>
        <dbReference type="Proteomes" id="UP000031937"/>
    </source>
</evidence>
<dbReference type="EMBL" id="JPIU01000039">
    <property type="protein sequence ID" value="KIO44447.1"/>
    <property type="molecule type" value="Genomic_DNA"/>
</dbReference>
<gene>
    <name evidence="1" type="ORF">BA92_09610</name>
    <name evidence="2" type="ORF">IE90_07715</name>
</gene>
<dbReference type="RefSeq" id="WP_041503249.1">
    <property type="nucleotide sequence ID" value="NZ_JPIT01000018.1"/>
</dbReference>
<evidence type="ECO:0000313" key="2">
    <source>
        <dbReference type="EMBL" id="KIO45297.1"/>
    </source>
</evidence>
<organism evidence="1 4">
    <name type="scientific">Sanguibacteroides justesenii</name>
    <dbReference type="NCBI Taxonomy" id="1547597"/>
    <lineage>
        <taxon>Bacteria</taxon>
        <taxon>Pseudomonadati</taxon>
        <taxon>Bacteroidota</taxon>
        <taxon>Bacteroidia</taxon>
        <taxon>Bacteroidales</taxon>
        <taxon>Porphyromonadaceae</taxon>
        <taxon>Sanguibacteroides</taxon>
    </lineage>
</organism>
<dbReference type="Proteomes" id="UP000031937">
    <property type="component" value="Unassembled WGS sequence"/>
</dbReference>
<proteinExistence type="predicted"/>
<dbReference type="AlphaFoldDB" id="A0A0C3NEA7"/>
<comment type="caution">
    <text evidence="1">The sequence shown here is derived from an EMBL/GenBank/DDBJ whole genome shotgun (WGS) entry which is preliminary data.</text>
</comment>
<reference evidence="2 3" key="2">
    <citation type="submission" date="2014-07" db="EMBL/GenBank/DDBJ databases">
        <title>Porphyromonadaceae bacterium OUH 334697 = ATCC BAA-2682 = DSM 28341 draft genome.</title>
        <authorList>
            <person name="Sydenham T.V."/>
            <person name="Hasman H."/>
            <person name="Justesen U.S."/>
        </authorList>
    </citation>
    <scope>NUCLEOTIDE SEQUENCE [LARGE SCALE GENOMIC DNA]</scope>
    <source>
        <strain evidence="2 3">OUH 334697</strain>
    </source>
</reference>
<keyword evidence="4" id="KW-1185">Reference proteome</keyword>
<sequence>MILICFYSILFCILSCSDNINEIKPQDNKAQNEVQLKNGMLIISNYKVLEAIINGKQSINYDPFIMTFRSQRDVMDEIIEAESGQIDYLRTLNEVDLEKAIKHSKLYYKYLKEDFIKEVFYNDGSTSYDLNLATPYYAKVLNEKGYFAVGDTIYQVTPKYLKIWIGGDINRYTELNNYTSSDESRRIFVTDYSQKDTSIEEPLTRTTYPITFYNITKGVYGISPYNERVVVIFYDKTNLLIAQHGYTRETYCRAIGQEPIPGTNSYSFKVINYSYNFMFGTQTAGVNDSFQQRGDALGYDDYYTVYLPYKMVVAGKTILESTDEFPYLSWFECIIYRITRVDESSTFQLRVAFRGERQTPTSGPFFYTFVNGSSVPPVDGGILEELIP</sequence>
<dbReference type="EMBL" id="JPIT01000018">
    <property type="protein sequence ID" value="KIO45297.1"/>
    <property type="molecule type" value="Genomic_DNA"/>
</dbReference>
<evidence type="ECO:0000313" key="1">
    <source>
        <dbReference type="EMBL" id="KIO44447.1"/>
    </source>
</evidence>
<accession>A0A0C3NEA7</accession>
<reference evidence="1 4" key="1">
    <citation type="submission" date="2014-07" db="EMBL/GenBank/DDBJ databases">
        <title>Porphyromonadaceae bacterium OUH 308042 = ATCC BAA-2681 = DSM 28342 draft genome.</title>
        <authorList>
            <person name="Sydenham T.V."/>
            <person name="Hasman H."/>
            <person name="Justensen U.S."/>
        </authorList>
    </citation>
    <scope>NUCLEOTIDE SEQUENCE [LARGE SCALE GENOMIC DNA]</scope>
    <source>
        <strain evidence="1 4">OUH 308042</strain>
    </source>
</reference>